<evidence type="ECO:0000313" key="1">
    <source>
        <dbReference type="EMBL" id="KAJ8335399.1"/>
    </source>
</evidence>
<dbReference type="OrthoDB" id="8895157at2759"/>
<keyword evidence="2" id="KW-1185">Reference proteome</keyword>
<protein>
    <submittedName>
        <fullName evidence="1">Uncharacterized protein</fullName>
    </submittedName>
</protein>
<evidence type="ECO:0000313" key="2">
    <source>
        <dbReference type="Proteomes" id="UP001152622"/>
    </source>
</evidence>
<proteinExistence type="predicted"/>
<gene>
    <name evidence="1" type="ORF">SKAU_G00387410</name>
</gene>
<name>A0A9Q1ID85_SYNKA</name>
<organism evidence="1 2">
    <name type="scientific">Synaphobranchus kaupii</name>
    <name type="common">Kaup's arrowtooth eel</name>
    <dbReference type="NCBI Taxonomy" id="118154"/>
    <lineage>
        <taxon>Eukaryota</taxon>
        <taxon>Metazoa</taxon>
        <taxon>Chordata</taxon>
        <taxon>Craniata</taxon>
        <taxon>Vertebrata</taxon>
        <taxon>Euteleostomi</taxon>
        <taxon>Actinopterygii</taxon>
        <taxon>Neopterygii</taxon>
        <taxon>Teleostei</taxon>
        <taxon>Anguilliformes</taxon>
        <taxon>Synaphobranchidae</taxon>
        <taxon>Synaphobranchus</taxon>
    </lineage>
</organism>
<reference evidence="1" key="1">
    <citation type="journal article" date="2023" name="Science">
        <title>Genome structures resolve the early diversification of teleost fishes.</title>
        <authorList>
            <person name="Parey E."/>
            <person name="Louis A."/>
            <person name="Montfort J."/>
            <person name="Bouchez O."/>
            <person name="Roques C."/>
            <person name="Iampietro C."/>
            <person name="Lluch J."/>
            <person name="Castinel A."/>
            <person name="Donnadieu C."/>
            <person name="Desvignes T."/>
            <person name="Floi Bucao C."/>
            <person name="Jouanno E."/>
            <person name="Wen M."/>
            <person name="Mejri S."/>
            <person name="Dirks R."/>
            <person name="Jansen H."/>
            <person name="Henkel C."/>
            <person name="Chen W.J."/>
            <person name="Zahm M."/>
            <person name="Cabau C."/>
            <person name="Klopp C."/>
            <person name="Thompson A.W."/>
            <person name="Robinson-Rechavi M."/>
            <person name="Braasch I."/>
            <person name="Lecointre G."/>
            <person name="Bobe J."/>
            <person name="Postlethwait J.H."/>
            <person name="Berthelot C."/>
            <person name="Roest Crollius H."/>
            <person name="Guiguen Y."/>
        </authorList>
    </citation>
    <scope>NUCLEOTIDE SEQUENCE</scope>
    <source>
        <strain evidence="1">WJC10195</strain>
    </source>
</reference>
<comment type="caution">
    <text evidence="1">The sequence shown here is derived from an EMBL/GenBank/DDBJ whole genome shotgun (WGS) entry which is preliminary data.</text>
</comment>
<dbReference type="Proteomes" id="UP001152622">
    <property type="component" value="Chromosome 20"/>
</dbReference>
<dbReference type="AlphaFoldDB" id="A0A9Q1ID85"/>
<dbReference type="PANTHER" id="PTHR31025">
    <property type="entry name" value="SI:CH211-196P9.1-RELATED"/>
    <property type="match status" value="1"/>
</dbReference>
<dbReference type="PANTHER" id="PTHR31025:SF27">
    <property type="entry name" value="SI:CH211-193K19.2-RELATED"/>
    <property type="match status" value="1"/>
</dbReference>
<dbReference type="EMBL" id="JAINUF010000020">
    <property type="protein sequence ID" value="KAJ8335399.1"/>
    <property type="molecule type" value="Genomic_DNA"/>
</dbReference>
<accession>A0A9Q1ID85</accession>
<sequence length="182" mass="20418">MRITTIPLIPKFMSQLDKYTTKLPGVFRKKGGVAGRTINTLAVIDQNDTIATRRACHLKALAVYLNEDPGKLMKEYMDVNCDDAVRDMNQTVIGIYVAKHEGADVDDPPEDIGIVVEGVQVLQDLKDVANACALLFGIMYCLNLSYPSDLKYTFEFLQKILMELDVHRLSNKIQILKNKLLA</sequence>